<dbReference type="AlphaFoldDB" id="A0A5C3NPF2"/>
<sequence length="230" mass="26605">MSARDICTHWREHPLLKWNDSWPPNEHSDCRRRASEWPKSLPWVAAMRDGEKHTKSAMITVGLAEDTSHTELDQLVRDGRWVCTCGDPRLPPVQDSSWGILISHDVAEQAWYTQHRYSLPIYHRGCPVDEVLSNHSLRSTDACLKLLDPDDEPKYPDYKVEQSVVDEVAAVIAGRDNPPICKICYNMTKDNSRSKSLYLLKDVNVLAHHIKTKHDVQLTKDLIIFQYFRY</sequence>
<reference evidence="1 2" key="1">
    <citation type="journal article" date="2019" name="Nat. Ecol. Evol.">
        <title>Megaphylogeny resolves global patterns of mushroom evolution.</title>
        <authorList>
            <person name="Varga T."/>
            <person name="Krizsan K."/>
            <person name="Foldi C."/>
            <person name="Dima B."/>
            <person name="Sanchez-Garcia M."/>
            <person name="Sanchez-Ramirez S."/>
            <person name="Szollosi G.J."/>
            <person name="Szarkandi J.G."/>
            <person name="Papp V."/>
            <person name="Albert L."/>
            <person name="Andreopoulos W."/>
            <person name="Angelini C."/>
            <person name="Antonin V."/>
            <person name="Barry K.W."/>
            <person name="Bougher N.L."/>
            <person name="Buchanan P."/>
            <person name="Buyck B."/>
            <person name="Bense V."/>
            <person name="Catcheside P."/>
            <person name="Chovatia M."/>
            <person name="Cooper J."/>
            <person name="Damon W."/>
            <person name="Desjardin D."/>
            <person name="Finy P."/>
            <person name="Geml J."/>
            <person name="Haridas S."/>
            <person name="Hughes K."/>
            <person name="Justo A."/>
            <person name="Karasinski D."/>
            <person name="Kautmanova I."/>
            <person name="Kiss B."/>
            <person name="Kocsube S."/>
            <person name="Kotiranta H."/>
            <person name="LaButti K.M."/>
            <person name="Lechner B.E."/>
            <person name="Liimatainen K."/>
            <person name="Lipzen A."/>
            <person name="Lukacs Z."/>
            <person name="Mihaltcheva S."/>
            <person name="Morgado L.N."/>
            <person name="Niskanen T."/>
            <person name="Noordeloos M.E."/>
            <person name="Ohm R.A."/>
            <person name="Ortiz-Santana B."/>
            <person name="Ovrebo C."/>
            <person name="Racz N."/>
            <person name="Riley R."/>
            <person name="Savchenko A."/>
            <person name="Shiryaev A."/>
            <person name="Soop K."/>
            <person name="Spirin V."/>
            <person name="Szebenyi C."/>
            <person name="Tomsovsky M."/>
            <person name="Tulloss R.E."/>
            <person name="Uehling J."/>
            <person name="Grigoriev I.V."/>
            <person name="Vagvolgyi C."/>
            <person name="Papp T."/>
            <person name="Martin F.M."/>
            <person name="Miettinen O."/>
            <person name="Hibbett D.S."/>
            <person name="Nagy L.G."/>
        </authorList>
    </citation>
    <scope>NUCLEOTIDE SEQUENCE [LARGE SCALE GENOMIC DNA]</scope>
    <source>
        <strain evidence="1 2">HHB13444</strain>
    </source>
</reference>
<accession>A0A5C3NPF2</accession>
<keyword evidence="2" id="KW-1185">Reference proteome</keyword>
<name>A0A5C3NPF2_9APHY</name>
<evidence type="ECO:0000313" key="2">
    <source>
        <dbReference type="Proteomes" id="UP000308197"/>
    </source>
</evidence>
<dbReference type="Proteomes" id="UP000308197">
    <property type="component" value="Unassembled WGS sequence"/>
</dbReference>
<dbReference type="STRING" id="1314778.A0A5C3NPF2"/>
<dbReference type="EMBL" id="ML212500">
    <property type="protein sequence ID" value="TFK78487.1"/>
    <property type="molecule type" value="Genomic_DNA"/>
</dbReference>
<gene>
    <name evidence="1" type="ORF">K466DRAFT_606936</name>
</gene>
<proteinExistence type="predicted"/>
<organism evidence="1 2">
    <name type="scientific">Polyporus arcularius HHB13444</name>
    <dbReference type="NCBI Taxonomy" id="1314778"/>
    <lineage>
        <taxon>Eukaryota</taxon>
        <taxon>Fungi</taxon>
        <taxon>Dikarya</taxon>
        <taxon>Basidiomycota</taxon>
        <taxon>Agaricomycotina</taxon>
        <taxon>Agaricomycetes</taxon>
        <taxon>Polyporales</taxon>
        <taxon>Polyporaceae</taxon>
        <taxon>Polyporus</taxon>
    </lineage>
</organism>
<protein>
    <submittedName>
        <fullName evidence="1">Uncharacterized protein</fullName>
    </submittedName>
</protein>
<dbReference type="InParanoid" id="A0A5C3NPF2"/>
<evidence type="ECO:0000313" key="1">
    <source>
        <dbReference type="EMBL" id="TFK78487.1"/>
    </source>
</evidence>